<accession>A0ABS3S4V3</accession>
<dbReference type="Proteomes" id="UP000680206">
    <property type="component" value="Unassembled WGS sequence"/>
</dbReference>
<dbReference type="RefSeq" id="WP_208250239.1">
    <property type="nucleotide sequence ID" value="NZ_JAGEPF010000032.1"/>
</dbReference>
<gene>
    <name evidence="2" type="ORF">J4709_41330</name>
</gene>
<reference evidence="2 3" key="1">
    <citation type="submission" date="2021-03" db="EMBL/GenBank/DDBJ databases">
        <title>Actinomadura violae sp. nov., isolated from lichen in Thailand.</title>
        <authorList>
            <person name="Kanchanasin P."/>
            <person name="Saeng-In P."/>
            <person name="Phongsopitanun W."/>
            <person name="Yuki M."/>
            <person name="Kudo T."/>
            <person name="Ohkuma M."/>
            <person name="Tanasupawat S."/>
        </authorList>
    </citation>
    <scope>NUCLEOTIDE SEQUENCE [LARGE SCALE GENOMIC DNA]</scope>
    <source>
        <strain evidence="2 3">LCR2-06</strain>
    </source>
</reference>
<evidence type="ECO:0000256" key="1">
    <source>
        <dbReference type="SAM" id="MobiDB-lite"/>
    </source>
</evidence>
<sequence>MSENATAAQEAPRGYRPAPLDRTHEHNALAEVAVAFAAGHMTHRVKVPRGMLACRRTARGARCALLNPAGQRVAVGGMRGGELTDFSRTIAEALACAPADAPDSSRPDIAPWSVGHVMKMRRNGRCPQPRMDGSIRMGVPGAYATVQHAAVSAAADGGSFVRLALEGPWDTRRAARVADAMLRDLAPEARHLTYTTEPRGWHRGGIFVSKRGGGQYDGASTAFCSCGWSYLAGDRADARWTAKWHRDHPNACRVE</sequence>
<comment type="caution">
    <text evidence="2">The sequence shown here is derived from an EMBL/GenBank/DDBJ whole genome shotgun (WGS) entry which is preliminary data.</text>
</comment>
<protein>
    <submittedName>
        <fullName evidence="2">Uncharacterized protein</fullName>
    </submittedName>
</protein>
<keyword evidence="3" id="KW-1185">Reference proteome</keyword>
<evidence type="ECO:0000313" key="3">
    <source>
        <dbReference type="Proteomes" id="UP000680206"/>
    </source>
</evidence>
<organism evidence="2 3">
    <name type="scientific">Actinomadura violacea</name>
    <dbReference type="NCBI Taxonomy" id="2819934"/>
    <lineage>
        <taxon>Bacteria</taxon>
        <taxon>Bacillati</taxon>
        <taxon>Actinomycetota</taxon>
        <taxon>Actinomycetes</taxon>
        <taxon>Streptosporangiales</taxon>
        <taxon>Thermomonosporaceae</taxon>
        <taxon>Actinomadura</taxon>
    </lineage>
</organism>
<evidence type="ECO:0000313" key="2">
    <source>
        <dbReference type="EMBL" id="MBO2464032.1"/>
    </source>
</evidence>
<name>A0ABS3S4V3_9ACTN</name>
<feature type="region of interest" description="Disordered" evidence="1">
    <location>
        <begin position="1"/>
        <end position="20"/>
    </location>
</feature>
<proteinExistence type="predicted"/>
<dbReference type="EMBL" id="JAGEPF010000032">
    <property type="protein sequence ID" value="MBO2464032.1"/>
    <property type="molecule type" value="Genomic_DNA"/>
</dbReference>